<evidence type="ECO:0000313" key="3">
    <source>
        <dbReference type="Proteomes" id="UP000822688"/>
    </source>
</evidence>
<accession>A0A8T0I709</accession>
<keyword evidence="1" id="KW-1133">Transmembrane helix</keyword>
<feature type="transmembrane region" description="Helical" evidence="1">
    <location>
        <begin position="20"/>
        <end position="37"/>
    </location>
</feature>
<name>A0A8T0I709_CERPU</name>
<proteinExistence type="predicted"/>
<dbReference type="Proteomes" id="UP000822688">
    <property type="component" value="Chromosome 4"/>
</dbReference>
<gene>
    <name evidence="2" type="ORF">KC19_4G053100</name>
</gene>
<organism evidence="2 3">
    <name type="scientific">Ceratodon purpureus</name>
    <name type="common">Fire moss</name>
    <name type="synonym">Dicranum purpureum</name>
    <dbReference type="NCBI Taxonomy" id="3225"/>
    <lineage>
        <taxon>Eukaryota</taxon>
        <taxon>Viridiplantae</taxon>
        <taxon>Streptophyta</taxon>
        <taxon>Embryophyta</taxon>
        <taxon>Bryophyta</taxon>
        <taxon>Bryophytina</taxon>
        <taxon>Bryopsida</taxon>
        <taxon>Dicranidae</taxon>
        <taxon>Pseudoditrichales</taxon>
        <taxon>Ditrichaceae</taxon>
        <taxon>Ceratodon</taxon>
    </lineage>
</organism>
<dbReference type="AlphaFoldDB" id="A0A8T0I709"/>
<comment type="caution">
    <text evidence="2">The sequence shown here is derived from an EMBL/GenBank/DDBJ whole genome shotgun (WGS) entry which is preliminary data.</text>
</comment>
<dbReference type="EMBL" id="CM026424">
    <property type="protein sequence ID" value="KAG0578836.1"/>
    <property type="molecule type" value="Genomic_DNA"/>
</dbReference>
<protein>
    <submittedName>
        <fullName evidence="2">Uncharacterized protein</fullName>
    </submittedName>
</protein>
<dbReference type="EMBL" id="CM026424">
    <property type="protein sequence ID" value="KAG0578837.1"/>
    <property type="molecule type" value="Genomic_DNA"/>
</dbReference>
<reference evidence="2" key="1">
    <citation type="submission" date="2020-06" db="EMBL/GenBank/DDBJ databases">
        <title>WGS assembly of Ceratodon purpureus strain R40.</title>
        <authorList>
            <person name="Carey S.B."/>
            <person name="Jenkins J."/>
            <person name="Shu S."/>
            <person name="Lovell J.T."/>
            <person name="Sreedasyam A."/>
            <person name="Maumus F."/>
            <person name="Tiley G.P."/>
            <person name="Fernandez-Pozo N."/>
            <person name="Barry K."/>
            <person name="Chen C."/>
            <person name="Wang M."/>
            <person name="Lipzen A."/>
            <person name="Daum C."/>
            <person name="Saski C.A."/>
            <person name="Payton A.C."/>
            <person name="Mcbreen J.C."/>
            <person name="Conrad R.E."/>
            <person name="Kollar L.M."/>
            <person name="Olsson S."/>
            <person name="Huttunen S."/>
            <person name="Landis J.B."/>
            <person name="Wickett N.J."/>
            <person name="Johnson M.G."/>
            <person name="Rensing S.A."/>
            <person name="Grimwood J."/>
            <person name="Schmutz J."/>
            <person name="Mcdaniel S.F."/>
        </authorList>
    </citation>
    <scope>NUCLEOTIDE SEQUENCE</scope>
    <source>
        <strain evidence="2">R40</strain>
    </source>
</reference>
<keyword evidence="3" id="KW-1185">Reference proteome</keyword>
<keyword evidence="1" id="KW-0472">Membrane</keyword>
<sequence>MQLGAGQVGLLERGSESGGVAFTVLWCGFGGSGWMIWTMGKKKACKNLFQIDLRKERSPYMDADPSSWTADSMTMRGVEKLLPVGFSLQPLDQPRVGRVDSYRAPPLKLTLETIVEDKPEFYLRSKSLPVQRRFSMDSAGHGLHRLPSYRPGQGEYLSGGCGVSMSGPILSSSYDYDSAPKHRSRISKMREALRNGRLRQAFSSFLARMRPASRRSH</sequence>
<keyword evidence="1" id="KW-0812">Transmembrane</keyword>
<evidence type="ECO:0000256" key="1">
    <source>
        <dbReference type="SAM" id="Phobius"/>
    </source>
</evidence>
<evidence type="ECO:0000313" key="2">
    <source>
        <dbReference type="EMBL" id="KAG0578836.1"/>
    </source>
</evidence>